<dbReference type="Pfam" id="PF00586">
    <property type="entry name" value="AIRS"/>
    <property type="match status" value="1"/>
</dbReference>
<evidence type="ECO:0000313" key="5">
    <source>
        <dbReference type="Proteomes" id="UP000065641"/>
    </source>
</evidence>
<keyword evidence="1 2" id="KW-0784">Thiamine biosynthesis</keyword>
<feature type="binding site" evidence="2">
    <location>
        <position position="220"/>
    </location>
    <ligand>
        <name>ATP</name>
        <dbReference type="ChEBI" id="CHEBI:30616"/>
    </ligand>
</feature>
<dbReference type="CDD" id="cd02194">
    <property type="entry name" value="ThiL"/>
    <property type="match status" value="1"/>
</dbReference>
<dbReference type="SUPFAM" id="SSF56042">
    <property type="entry name" value="PurM C-terminal domain-like"/>
    <property type="match status" value="1"/>
</dbReference>
<dbReference type="UniPathway" id="UPA00060">
    <property type="reaction ID" value="UER00142"/>
</dbReference>
<evidence type="ECO:0000259" key="3">
    <source>
        <dbReference type="Pfam" id="PF00586"/>
    </source>
</evidence>
<comment type="pathway">
    <text evidence="2">Cofactor biosynthesis; thiamine diphosphate biosynthesis; thiamine diphosphate from thiamine phosphate: step 1/1.</text>
</comment>
<dbReference type="Gene3D" id="3.30.1330.10">
    <property type="entry name" value="PurM-like, N-terminal domain"/>
    <property type="match status" value="1"/>
</dbReference>
<evidence type="ECO:0000256" key="1">
    <source>
        <dbReference type="ARBA" id="ARBA00022977"/>
    </source>
</evidence>
<dbReference type="Gene3D" id="3.90.650.10">
    <property type="entry name" value="PurM-like C-terminal domain"/>
    <property type="match status" value="1"/>
</dbReference>
<dbReference type="GO" id="GO:0009229">
    <property type="term" value="P:thiamine diphosphate biosynthetic process"/>
    <property type="evidence" value="ECO:0007669"/>
    <property type="project" value="UniProtKB-UniRule"/>
</dbReference>
<keyword evidence="2" id="KW-0808">Transferase</keyword>
<dbReference type="NCBIfam" id="TIGR01379">
    <property type="entry name" value="thiL"/>
    <property type="match status" value="1"/>
</dbReference>
<name>A0A0S2KBN7_9GAMM</name>
<comment type="catalytic activity">
    <reaction evidence="2">
        <text>thiamine phosphate + ATP = thiamine diphosphate + ADP</text>
        <dbReference type="Rhea" id="RHEA:15913"/>
        <dbReference type="ChEBI" id="CHEBI:30616"/>
        <dbReference type="ChEBI" id="CHEBI:37575"/>
        <dbReference type="ChEBI" id="CHEBI:58937"/>
        <dbReference type="ChEBI" id="CHEBI:456216"/>
        <dbReference type="EC" id="2.7.4.16"/>
    </reaction>
</comment>
<dbReference type="PIRSF" id="PIRSF005303">
    <property type="entry name" value="Thiam_monoph_kin"/>
    <property type="match status" value="1"/>
</dbReference>
<feature type="binding site" evidence="2">
    <location>
        <position position="148"/>
    </location>
    <ligand>
        <name>ATP</name>
        <dbReference type="ChEBI" id="CHEBI:30616"/>
    </ligand>
</feature>
<dbReference type="InterPro" id="IPR036676">
    <property type="entry name" value="PurM-like_C_sf"/>
</dbReference>
<feature type="binding site" evidence="2">
    <location>
        <position position="77"/>
    </location>
    <ligand>
        <name>Mg(2+)</name>
        <dbReference type="ChEBI" id="CHEBI:18420"/>
        <label>2</label>
    </ligand>
</feature>
<accession>A0A0S2KBN7</accession>
<feature type="binding site" evidence="2">
    <location>
        <position position="124"/>
    </location>
    <ligand>
        <name>Mg(2+)</name>
        <dbReference type="ChEBI" id="CHEBI:18420"/>
        <label>1</label>
    </ligand>
</feature>
<dbReference type="InterPro" id="IPR016188">
    <property type="entry name" value="PurM-like_N"/>
</dbReference>
<dbReference type="GO" id="GO:0009030">
    <property type="term" value="F:thiamine-phosphate kinase activity"/>
    <property type="evidence" value="ECO:0007669"/>
    <property type="project" value="UniProtKB-UniRule"/>
</dbReference>
<dbReference type="Proteomes" id="UP000065641">
    <property type="component" value="Chromosome"/>
</dbReference>
<dbReference type="EC" id="2.7.4.16" evidence="2"/>
<comment type="caution">
    <text evidence="2">Lacks conserved residue(s) required for the propagation of feature annotation.</text>
</comment>
<dbReference type="HAMAP" id="MF_02128">
    <property type="entry name" value="TMP_kinase"/>
    <property type="match status" value="1"/>
</dbReference>
<dbReference type="EMBL" id="CP013189">
    <property type="protein sequence ID" value="ALO45407.1"/>
    <property type="molecule type" value="Genomic_DNA"/>
</dbReference>
<organism evidence="4 5">
    <name type="scientific">Pseudohongiella spirulinae</name>
    <dbReference type="NCBI Taxonomy" id="1249552"/>
    <lineage>
        <taxon>Bacteria</taxon>
        <taxon>Pseudomonadati</taxon>
        <taxon>Pseudomonadota</taxon>
        <taxon>Gammaproteobacteria</taxon>
        <taxon>Pseudomonadales</taxon>
        <taxon>Pseudohongiellaceae</taxon>
        <taxon>Pseudohongiella</taxon>
    </lineage>
</organism>
<comment type="similarity">
    <text evidence="2">Belongs to the thiamine-monophosphate kinase family.</text>
</comment>
<dbReference type="PANTHER" id="PTHR30270">
    <property type="entry name" value="THIAMINE-MONOPHOSPHATE KINASE"/>
    <property type="match status" value="1"/>
</dbReference>
<feature type="binding site" evidence="2">
    <location>
        <position position="32"/>
    </location>
    <ligand>
        <name>Mg(2+)</name>
        <dbReference type="ChEBI" id="CHEBI:18420"/>
        <label>3</label>
    </ligand>
</feature>
<dbReference type="InterPro" id="IPR006283">
    <property type="entry name" value="ThiL-like"/>
</dbReference>
<keyword evidence="2" id="KW-0067">ATP-binding</keyword>
<dbReference type="RefSeq" id="WP_058020950.1">
    <property type="nucleotide sequence ID" value="NZ_CP013189.1"/>
</dbReference>
<feature type="binding site" evidence="2">
    <location>
        <position position="221"/>
    </location>
    <ligand>
        <name>Mg(2+)</name>
        <dbReference type="ChEBI" id="CHEBI:18420"/>
        <label>5</label>
    </ligand>
</feature>
<feature type="binding site" evidence="2">
    <location>
        <position position="56"/>
    </location>
    <ligand>
        <name>substrate</name>
    </ligand>
</feature>
<gene>
    <name evidence="2" type="primary">thiL</name>
    <name evidence="4" type="ORF">PS2015_729</name>
</gene>
<keyword evidence="2" id="KW-0460">Magnesium</keyword>
<evidence type="ECO:0000313" key="4">
    <source>
        <dbReference type="EMBL" id="ALO45407.1"/>
    </source>
</evidence>
<feature type="domain" description="PurM-like N-terminal" evidence="3">
    <location>
        <begin position="30"/>
        <end position="140"/>
    </location>
</feature>
<dbReference type="STRING" id="1249552.PS2015_729"/>
<feature type="binding site" evidence="2">
    <location>
        <position position="284"/>
    </location>
    <ligand>
        <name>substrate</name>
    </ligand>
</feature>
<feature type="binding site" evidence="2">
    <location>
        <position position="49"/>
    </location>
    <ligand>
        <name>Mg(2+)</name>
        <dbReference type="ChEBI" id="CHEBI:18420"/>
        <label>2</label>
    </ligand>
</feature>
<feature type="binding site" evidence="2">
    <location>
        <position position="49"/>
    </location>
    <ligand>
        <name>Mg(2+)</name>
        <dbReference type="ChEBI" id="CHEBI:18420"/>
        <label>1</label>
    </ligand>
</feature>
<keyword evidence="5" id="KW-1185">Reference proteome</keyword>
<feature type="binding site" evidence="2">
    <location>
        <position position="32"/>
    </location>
    <ligand>
        <name>Mg(2+)</name>
        <dbReference type="ChEBI" id="CHEBI:18420"/>
        <label>4</label>
    </ligand>
</feature>
<dbReference type="GO" id="GO:0000287">
    <property type="term" value="F:magnesium ion binding"/>
    <property type="evidence" value="ECO:0007669"/>
    <property type="project" value="UniProtKB-UniRule"/>
</dbReference>
<feature type="binding site" evidence="2">
    <location>
        <position position="77"/>
    </location>
    <ligand>
        <name>Mg(2+)</name>
        <dbReference type="ChEBI" id="CHEBI:18420"/>
        <label>4</label>
    </ligand>
</feature>
<keyword evidence="2" id="KW-0547">Nucleotide-binding</keyword>
<dbReference type="SUPFAM" id="SSF55326">
    <property type="entry name" value="PurM N-terminal domain-like"/>
    <property type="match status" value="1"/>
</dbReference>
<reference evidence="4 5" key="1">
    <citation type="submission" date="2015-11" db="EMBL/GenBank/DDBJ databases">
        <authorList>
            <person name="Zhang Y."/>
            <person name="Guo Z."/>
        </authorList>
    </citation>
    <scope>NUCLEOTIDE SEQUENCE [LARGE SCALE GENOMIC DNA]</scope>
    <source>
        <strain evidence="4 5">KCTC 32221</strain>
    </source>
</reference>
<dbReference type="KEGG" id="pspi:PS2015_729"/>
<feature type="binding site" evidence="2">
    <location>
        <position position="218"/>
    </location>
    <ligand>
        <name>Mg(2+)</name>
        <dbReference type="ChEBI" id="CHEBI:18420"/>
        <label>3</label>
    </ligand>
</feature>
<dbReference type="InterPro" id="IPR036921">
    <property type="entry name" value="PurM-like_N_sf"/>
</dbReference>
<comment type="function">
    <text evidence="2">Catalyzes the ATP-dependent phosphorylation of thiamine-monophosphate (TMP) to form thiamine-pyrophosphate (TPP), the active form of vitamin B1.</text>
</comment>
<dbReference type="PATRIC" id="fig|1249552.3.peg.734"/>
<dbReference type="AlphaFoldDB" id="A0A0S2KBN7"/>
<dbReference type="PANTHER" id="PTHR30270:SF0">
    <property type="entry name" value="THIAMINE-MONOPHOSPHATE KINASE"/>
    <property type="match status" value="1"/>
</dbReference>
<feature type="binding site" evidence="2">
    <location>
        <position position="340"/>
    </location>
    <ligand>
        <name>substrate</name>
    </ligand>
</feature>
<protein>
    <recommendedName>
        <fullName evidence="2">Thiamine-monophosphate kinase</fullName>
        <shortName evidence="2">TMP kinase</shortName>
        <shortName evidence="2">Thiamine-phosphate kinase</shortName>
        <ecNumber evidence="2">2.7.4.16</ecNumber>
    </recommendedName>
</protein>
<keyword evidence="2" id="KW-0479">Metal-binding</keyword>
<feature type="binding site" evidence="2">
    <location>
        <position position="77"/>
    </location>
    <ligand>
        <name>Mg(2+)</name>
        <dbReference type="ChEBI" id="CHEBI:18420"/>
        <label>3</label>
    </ligand>
</feature>
<keyword evidence="2 4" id="KW-0418">Kinase</keyword>
<feature type="binding site" evidence="2">
    <location>
        <position position="47"/>
    </location>
    <ligand>
        <name>Mg(2+)</name>
        <dbReference type="ChEBI" id="CHEBI:18420"/>
        <label>4</label>
    </ligand>
</feature>
<dbReference type="GO" id="GO:0009228">
    <property type="term" value="P:thiamine biosynthetic process"/>
    <property type="evidence" value="ECO:0007669"/>
    <property type="project" value="UniProtKB-KW"/>
</dbReference>
<comment type="miscellaneous">
    <text evidence="2">Reaction mechanism of ThiL seems to utilize a direct, inline transfer of the gamma-phosphate of ATP to TMP rather than a phosphorylated enzyme intermediate.</text>
</comment>
<proteinExistence type="inferred from homology"/>
<feature type="binding site" evidence="2">
    <location>
        <begin position="123"/>
        <end position="124"/>
    </location>
    <ligand>
        <name>ATP</name>
        <dbReference type="ChEBI" id="CHEBI:30616"/>
    </ligand>
</feature>
<evidence type="ECO:0000256" key="2">
    <source>
        <dbReference type="HAMAP-Rule" id="MF_02128"/>
    </source>
</evidence>
<sequence length="344" mass="36392">MALTEFELIARYFAAQSLAFKRSCVALGQGDDGALLQVPDSRQLVLSVDTLNASIHFPEKADAFLLGQRCLLVNLSDLAAMGAEPVAFTLALSLPEVDTDWLEKFSRGLAAVAGQFNCPLIGGDTTRGPLSITIQAHGLVETGQAILRSGARPGDDIYVTGTLGDAAVALWQLQGDSRLQSSPLSEADLACLQRAFYQPDVRVELGRRLAGIASAGLDISDGLASDLRHILKASAGAAPSNGTDGEHRTELGAVLNADAIPLSDVFTRLVPAEDQLLLALTGGDDYELCICASPQHKRALLGLANQLEVSLTLVGQIVQSPGLKIRLKDGQSVELTEHGYQHFS</sequence>
<dbReference type="GO" id="GO:0005524">
    <property type="term" value="F:ATP binding"/>
    <property type="evidence" value="ECO:0007669"/>
    <property type="project" value="UniProtKB-UniRule"/>
</dbReference>